<dbReference type="PANTHER" id="PTHR37488:SF2">
    <property type="entry name" value="DUF1275 DOMAIN-CONTAINING PROTEIN"/>
    <property type="match status" value="1"/>
</dbReference>
<keyword evidence="1" id="KW-0812">Transmembrane</keyword>
<name>A0ABU7PHQ1_9ACTN</name>
<evidence type="ECO:0000313" key="3">
    <source>
        <dbReference type="Proteomes" id="UP001344658"/>
    </source>
</evidence>
<sequence length="251" mass="24604">MPVQTFLSQARATLVPPRSAPYGPLPPMLLALTLVTGLVDAFSYLALGRVFVANMTGNVVFMAFSLAGASGFSVTASVLALAAFAAGALAGGRLGHAMPGHRARLLLTGTVLQAALVAAACVTGALVGLPATGAPRGALIVLLGVAMGGQNAVVRQLGVPDLTTTVLTMTITGMAADSRLAGGASGKGAVRLLSALAMFLGALAGAALIGHGHTDVPLLCGVVLLAAVAAALAPHRAATGGWTGGEISGRV</sequence>
<gene>
    <name evidence="2" type="ORF">V2S66_25730</name>
</gene>
<feature type="transmembrane region" description="Helical" evidence="1">
    <location>
        <begin position="105"/>
        <end position="129"/>
    </location>
</feature>
<feature type="transmembrane region" description="Helical" evidence="1">
    <location>
        <begin position="189"/>
        <end position="210"/>
    </location>
</feature>
<keyword evidence="1" id="KW-0472">Membrane</keyword>
<feature type="transmembrane region" description="Helical" evidence="1">
    <location>
        <begin position="59"/>
        <end position="85"/>
    </location>
</feature>
<evidence type="ECO:0000256" key="1">
    <source>
        <dbReference type="SAM" id="Phobius"/>
    </source>
</evidence>
<proteinExistence type="predicted"/>
<dbReference type="EMBL" id="JAZEWV010000028">
    <property type="protein sequence ID" value="MEE4545354.1"/>
    <property type="molecule type" value="Genomic_DNA"/>
</dbReference>
<accession>A0ABU7PHQ1</accession>
<protein>
    <submittedName>
        <fullName evidence="2">YoaK family protein</fullName>
    </submittedName>
</protein>
<organism evidence="2 3">
    <name type="scientific">Actinacidiphila polyblastidii</name>
    <dbReference type="NCBI Taxonomy" id="3110430"/>
    <lineage>
        <taxon>Bacteria</taxon>
        <taxon>Bacillati</taxon>
        <taxon>Actinomycetota</taxon>
        <taxon>Actinomycetes</taxon>
        <taxon>Kitasatosporales</taxon>
        <taxon>Streptomycetaceae</taxon>
        <taxon>Actinacidiphila</taxon>
    </lineage>
</organism>
<dbReference type="RefSeq" id="WP_330798904.1">
    <property type="nucleotide sequence ID" value="NZ_JAZEWV010000028.1"/>
</dbReference>
<evidence type="ECO:0000313" key="2">
    <source>
        <dbReference type="EMBL" id="MEE4545354.1"/>
    </source>
</evidence>
<keyword evidence="1" id="KW-1133">Transmembrane helix</keyword>
<feature type="transmembrane region" description="Helical" evidence="1">
    <location>
        <begin position="216"/>
        <end position="233"/>
    </location>
</feature>
<keyword evidence="3" id="KW-1185">Reference proteome</keyword>
<reference evidence="2 3" key="1">
    <citation type="submission" date="2023-12" db="EMBL/GenBank/DDBJ databases">
        <title>Streptomyces sp. V4-01.</title>
        <authorList>
            <person name="Somphong A."/>
            <person name="Phongsopitanun W."/>
        </authorList>
    </citation>
    <scope>NUCLEOTIDE SEQUENCE [LARGE SCALE GENOMIC DNA]</scope>
    <source>
        <strain evidence="2 3">V4-01</strain>
    </source>
</reference>
<feature type="transmembrane region" description="Helical" evidence="1">
    <location>
        <begin position="28"/>
        <end position="47"/>
    </location>
</feature>
<comment type="caution">
    <text evidence="2">The sequence shown here is derived from an EMBL/GenBank/DDBJ whole genome shotgun (WGS) entry which is preliminary data.</text>
</comment>
<dbReference type="PANTHER" id="PTHR37488">
    <property type="entry name" value="DUF1275 DOMAIN-CONTAINING PROTEIN"/>
    <property type="match status" value="1"/>
</dbReference>
<dbReference type="InterPro" id="IPR010699">
    <property type="entry name" value="DUF1275"/>
</dbReference>
<dbReference type="Proteomes" id="UP001344658">
    <property type="component" value="Unassembled WGS sequence"/>
</dbReference>
<dbReference type="Pfam" id="PF06912">
    <property type="entry name" value="DUF1275"/>
    <property type="match status" value="1"/>
</dbReference>